<reference evidence="2" key="1">
    <citation type="submission" date="2022-05" db="EMBL/GenBank/DDBJ databases">
        <title>Novel Pseudomonas spp. Isolated from a Rainbow Trout Aquaculture Facility.</title>
        <authorList>
            <person name="Testerman T."/>
            <person name="Graf J."/>
        </authorList>
    </citation>
    <scope>NUCLEOTIDE SEQUENCE</scope>
    <source>
        <strain evidence="2">ID1050</strain>
    </source>
</reference>
<dbReference type="NCBIfam" id="TIGR01540">
    <property type="entry name" value="portal_PBSX"/>
    <property type="match status" value="1"/>
</dbReference>
<dbReference type="RefSeq" id="WP_099169260.1">
    <property type="nucleotide sequence ID" value="NZ_JAMDHD010000015.1"/>
</dbReference>
<sequence>MSKNRNRRSQDLAATTQAREGELLVKDQGGQSMAFTFGDPVPVLDGREILDYLECWANGRWYEPPVSLDGLARSTKASVYLQSGLNFKRNALARTFIPHRLLSRAAFEQIVMDWGWCGNLYLEKRDNMLRQALGLKPCLAKYMRRGTDLVTYYQVRGWKDEHEFKTGSVCHLREADINQEVYGLPEWLASLQSALLNESATLFRRKYYQNGSHAGFILYMTDAAQNEDFVTNLRDAMKSSKGPGNFRNLFMYAPGGKKDGMQLIPISEVAAKDDFASIKNISRDDLLAALRIPPQLMGIVPQNAGGFGSIRDAAQVWALNELEPVQARLAQINDWLGEEVVRFNPYELPAAVN</sequence>
<dbReference type="Pfam" id="PF04860">
    <property type="entry name" value="Phage_portal"/>
    <property type="match status" value="1"/>
</dbReference>
<protein>
    <submittedName>
        <fullName evidence="2">Phage portal protein</fullName>
    </submittedName>
</protein>
<dbReference type="InterPro" id="IPR030935">
    <property type="entry name" value="PBSX_Proteobac"/>
</dbReference>
<name>A0ABT5N9Z2_9PSED</name>
<dbReference type="Proteomes" id="UP001148189">
    <property type="component" value="Unassembled WGS sequence"/>
</dbReference>
<dbReference type="InterPro" id="IPR006430">
    <property type="entry name" value="Phage_portal_PBSX"/>
</dbReference>
<proteinExistence type="inferred from homology"/>
<comment type="similarity">
    <text evidence="1">Belongs to the phage portal family. PBSX subfamily.</text>
</comment>
<keyword evidence="3" id="KW-1185">Reference proteome</keyword>
<comment type="caution">
    <text evidence="2">The sequence shown here is derived from an EMBL/GenBank/DDBJ whole genome shotgun (WGS) entry which is preliminary data.</text>
</comment>
<gene>
    <name evidence="2" type="ORF">M5G21_10295</name>
</gene>
<evidence type="ECO:0000313" key="2">
    <source>
        <dbReference type="EMBL" id="MDD0985352.1"/>
    </source>
</evidence>
<evidence type="ECO:0000313" key="3">
    <source>
        <dbReference type="Proteomes" id="UP001148189"/>
    </source>
</evidence>
<evidence type="ECO:0000256" key="1">
    <source>
        <dbReference type="ARBA" id="ARBA00006799"/>
    </source>
</evidence>
<dbReference type="InterPro" id="IPR006944">
    <property type="entry name" value="Phage/GTA_portal"/>
</dbReference>
<dbReference type="PIRSF" id="PIRSF018494">
    <property type="entry name" value="PBSX_VPQ"/>
    <property type="match status" value="1"/>
</dbReference>
<dbReference type="EMBL" id="JAMDHD010000015">
    <property type="protein sequence ID" value="MDD0985352.1"/>
    <property type="molecule type" value="Genomic_DNA"/>
</dbReference>
<accession>A0ABT5N9Z2</accession>
<organism evidence="2 3">
    <name type="scientific">Pseudomonas shahriarae</name>
    <dbReference type="NCBI Taxonomy" id="2745512"/>
    <lineage>
        <taxon>Bacteria</taxon>
        <taxon>Pseudomonadati</taxon>
        <taxon>Pseudomonadota</taxon>
        <taxon>Gammaproteobacteria</taxon>
        <taxon>Pseudomonadales</taxon>
        <taxon>Pseudomonadaceae</taxon>
        <taxon>Pseudomonas</taxon>
    </lineage>
</organism>